<dbReference type="Pfam" id="PF02719">
    <property type="entry name" value="Polysacc_synt_2"/>
    <property type="match status" value="1"/>
</dbReference>
<dbReference type="InterPro" id="IPR003869">
    <property type="entry name" value="Polysac_CapD-like"/>
</dbReference>
<dbReference type="PANTHER" id="PTHR43318">
    <property type="entry name" value="UDP-N-ACETYLGLUCOSAMINE 4,6-DEHYDRATASE"/>
    <property type="match status" value="1"/>
</dbReference>
<dbReference type="SUPFAM" id="SSF51735">
    <property type="entry name" value="NAD(P)-binding Rossmann-fold domains"/>
    <property type="match status" value="1"/>
</dbReference>
<dbReference type="Proteomes" id="UP001155144">
    <property type="component" value="Unassembled WGS sequence"/>
</dbReference>
<dbReference type="RefSeq" id="WP_259040006.1">
    <property type="nucleotide sequence ID" value="NZ_JANUBL010000003.1"/>
</dbReference>
<dbReference type="InterPro" id="IPR036291">
    <property type="entry name" value="NAD(P)-bd_dom_sf"/>
</dbReference>
<evidence type="ECO:0000259" key="2">
    <source>
        <dbReference type="Pfam" id="PF02719"/>
    </source>
</evidence>
<proteinExistence type="inferred from homology"/>
<dbReference type="EMBL" id="JANUBL010000003">
    <property type="protein sequence ID" value="MCS4121631.1"/>
    <property type="molecule type" value="Genomic_DNA"/>
</dbReference>
<name>A0A9X3A9C3_9BACT</name>
<evidence type="ECO:0000313" key="4">
    <source>
        <dbReference type="Proteomes" id="UP001155144"/>
    </source>
</evidence>
<dbReference type="Gene3D" id="3.40.50.720">
    <property type="entry name" value="NAD(P)-binding Rossmann-like Domain"/>
    <property type="match status" value="1"/>
</dbReference>
<dbReference type="AlphaFoldDB" id="A0A9X3A9C3"/>
<dbReference type="InterPro" id="IPR051203">
    <property type="entry name" value="Polysaccharide_Synthase-Rel"/>
</dbReference>
<organism evidence="3 4">
    <name type="scientific">Salinibacter ruber</name>
    <dbReference type="NCBI Taxonomy" id="146919"/>
    <lineage>
        <taxon>Bacteria</taxon>
        <taxon>Pseudomonadati</taxon>
        <taxon>Rhodothermota</taxon>
        <taxon>Rhodothermia</taxon>
        <taxon>Rhodothermales</taxon>
        <taxon>Salinibacteraceae</taxon>
        <taxon>Salinibacter</taxon>
    </lineage>
</organism>
<dbReference type="PANTHER" id="PTHR43318:SF2">
    <property type="entry name" value="UDP-N-ACETYLGLUCOSAMINE 4,6-DEHYDRATASE (INVERTING)"/>
    <property type="match status" value="1"/>
</dbReference>
<feature type="domain" description="Polysaccharide biosynthesis protein CapD-like" evidence="2">
    <location>
        <begin position="11"/>
        <end position="294"/>
    </location>
</feature>
<accession>A0A9X3A9C3</accession>
<sequence length="356" mass="39927">MSTQPWSDKRVLITGICGTVGTRIFQQLLEREPKEIIGLDNNESELFFLEEECRQHDYVNLHLCDVRDRQNLKRRIEGVDIVLHTAALKHVMLCEKSPGDAVRTNIEGARNVIAAAMDADVERVLFTSSDKAVNPTNVMGTSKLMGERLLTAANAQQRDQDGPIFASTRFGNVLGSRGSVIPIFKQQIADGGPVTLTDPRMTRFIMTLEEAARLVLDSVFLAKGGEVFVTKMPVVRIEDLAHVMIEELGPVHGHVPGSIEVDVIGAKPGEKFYEELMNNEESRRTVEIPEYFAILPAFKSLYHDIDYSYPGMDGVGIEDVYNSSTEEPMSREQLRNYLHEKNLLETHENQKQEALS</sequence>
<evidence type="ECO:0000256" key="1">
    <source>
        <dbReference type="ARBA" id="ARBA00007430"/>
    </source>
</evidence>
<reference evidence="3" key="1">
    <citation type="submission" date="2022-08" db="EMBL/GenBank/DDBJ databases">
        <title>Genomic Encyclopedia of Type Strains, Phase V (KMG-V): Genome sequencing to study the core and pangenomes of soil and plant-associated prokaryotes.</title>
        <authorList>
            <person name="Whitman W."/>
        </authorList>
    </citation>
    <scope>NUCLEOTIDE SEQUENCE</scope>
    <source>
        <strain evidence="3">SP3026</strain>
    </source>
</reference>
<comment type="caution">
    <text evidence="3">The sequence shown here is derived from an EMBL/GenBank/DDBJ whole genome shotgun (WGS) entry which is preliminary data.</text>
</comment>
<evidence type="ECO:0000313" key="3">
    <source>
        <dbReference type="EMBL" id="MCS4121631.1"/>
    </source>
</evidence>
<comment type="similarity">
    <text evidence="1">Belongs to the polysaccharide synthase family.</text>
</comment>
<gene>
    <name evidence="3" type="ORF">GGP45_001984</name>
</gene>
<protein>
    <submittedName>
        <fullName evidence="3">FlaA1/EpsC-like NDP-sugar epimerase</fullName>
    </submittedName>
</protein>